<evidence type="ECO:0000256" key="11">
    <source>
        <dbReference type="PROSITE-ProRule" id="PRU00205"/>
    </source>
</evidence>
<evidence type="ECO:0000256" key="4">
    <source>
        <dbReference type="ARBA" id="ARBA00022679"/>
    </source>
</evidence>
<dbReference type="GeneID" id="100373352"/>
<feature type="domain" description="Homeobox" evidence="15">
    <location>
        <begin position="83"/>
        <end position="127"/>
    </location>
</feature>
<evidence type="ECO:0000256" key="8">
    <source>
        <dbReference type="ARBA" id="ARBA00023098"/>
    </source>
</evidence>
<evidence type="ECO:0000256" key="3">
    <source>
        <dbReference type="ARBA" id="ARBA00004991"/>
    </source>
</evidence>
<feature type="transmembrane region" description="Helical" evidence="14">
    <location>
        <begin position="210"/>
        <end position="238"/>
    </location>
</feature>
<evidence type="ECO:0000256" key="7">
    <source>
        <dbReference type="ARBA" id="ARBA00022989"/>
    </source>
</evidence>
<dbReference type="InterPro" id="IPR009057">
    <property type="entry name" value="Homeodomain-like_sf"/>
</dbReference>
<dbReference type="PANTHER" id="PTHR12560">
    <property type="entry name" value="LONGEVITY ASSURANCE FACTOR 1 LAG1"/>
    <property type="match status" value="1"/>
</dbReference>
<evidence type="ECO:0000256" key="9">
    <source>
        <dbReference type="ARBA" id="ARBA00023136"/>
    </source>
</evidence>
<feature type="transmembrane region" description="Helical" evidence="14">
    <location>
        <begin position="38"/>
        <end position="55"/>
    </location>
</feature>
<evidence type="ECO:0000256" key="1">
    <source>
        <dbReference type="ARBA" id="ARBA00004477"/>
    </source>
</evidence>
<dbReference type="InterPro" id="IPR016439">
    <property type="entry name" value="Lag1/Lac1-like"/>
</dbReference>
<evidence type="ECO:0000256" key="12">
    <source>
        <dbReference type="RuleBase" id="RU000682"/>
    </source>
</evidence>
<evidence type="ECO:0000259" key="16">
    <source>
        <dbReference type="PROSITE" id="PS50922"/>
    </source>
</evidence>
<feature type="domain" description="TLC" evidence="16">
    <location>
        <begin position="130"/>
        <end position="331"/>
    </location>
</feature>
<sequence>MPVANSWFWNERFWLPINVTWADLRNSDEARYPQAEDLYSAFPYAILIFLIRIVFERFVATPVALCIGVKAGRVNKAESNTILEKVFKTVTQYPSKKHVQGLAKQLDWSTRQVERWFRHRRNQERPTLLTKFCESSWRFTFYTAAFIYGFQHMKELKWFWDTKYCWIDYPYQSLTDQLEKYYLLELSFYCSLLFSQFLDVKRKDFVQMFIHHIATVMLIGFSWVVNMIRVGALIILTHDVSDIFLEAAKMTNYAKYQRICDVLFIIFAIIFFVSRLIVFPLYVFKSAAIESREICGPWPSWWIFNILLLVLQLLHIFWFSIIMRMVYKSLTHGKVDRDARSDCEESSTDEYNEDEDAKGTFINNGKIGQMNSTYKH</sequence>
<dbReference type="CDD" id="cd00086">
    <property type="entry name" value="homeodomain"/>
    <property type="match status" value="1"/>
</dbReference>
<evidence type="ECO:0000256" key="5">
    <source>
        <dbReference type="ARBA" id="ARBA00022692"/>
    </source>
</evidence>
<dbReference type="SMART" id="SM00724">
    <property type="entry name" value="TLC"/>
    <property type="match status" value="1"/>
</dbReference>
<gene>
    <name evidence="18" type="primary">LOC100373352</name>
</gene>
<dbReference type="SUPFAM" id="SSF46689">
    <property type="entry name" value="Homeodomain-like"/>
    <property type="match status" value="1"/>
</dbReference>
<dbReference type="RefSeq" id="XP_002732672.1">
    <property type="nucleotide sequence ID" value="XM_002732626.2"/>
</dbReference>
<feature type="compositionally biased region" description="Acidic residues" evidence="13">
    <location>
        <begin position="344"/>
        <end position="356"/>
    </location>
</feature>
<dbReference type="PIRSF" id="PIRSF005225">
    <property type="entry name" value="LAG1_LAC1"/>
    <property type="match status" value="1"/>
</dbReference>
<evidence type="ECO:0000256" key="13">
    <source>
        <dbReference type="SAM" id="MobiDB-lite"/>
    </source>
</evidence>
<dbReference type="Gene3D" id="1.10.10.60">
    <property type="entry name" value="Homeodomain-like"/>
    <property type="match status" value="1"/>
</dbReference>
<accession>A0ABM0GLN3</accession>
<proteinExistence type="predicted"/>
<comment type="pathway">
    <text evidence="3">Sphingolipid metabolism.</text>
</comment>
<keyword evidence="7 14" id="KW-1133">Transmembrane helix</keyword>
<name>A0ABM0GLN3_SACKO</name>
<feature type="transmembrane region" description="Helical" evidence="14">
    <location>
        <begin position="259"/>
        <end position="282"/>
    </location>
</feature>
<comment type="pathway">
    <text evidence="2">Lipid metabolism; sphingolipid metabolism.</text>
</comment>
<reference evidence="18" key="1">
    <citation type="submission" date="2025-08" db="UniProtKB">
        <authorList>
            <consortium name="RefSeq"/>
        </authorList>
    </citation>
    <scope>IDENTIFICATION</scope>
    <source>
        <tissue evidence="18">Testes</tissue>
    </source>
</reference>
<keyword evidence="10 12" id="KW-0539">Nucleus</keyword>
<keyword evidence="8" id="KW-0443">Lipid metabolism</keyword>
<dbReference type="InterPro" id="IPR001356">
    <property type="entry name" value="HD"/>
</dbReference>
<evidence type="ECO:0000256" key="14">
    <source>
        <dbReference type="SAM" id="Phobius"/>
    </source>
</evidence>
<feature type="DNA-binding region" description="Homeobox" evidence="10">
    <location>
        <begin position="85"/>
        <end position="128"/>
    </location>
</feature>
<evidence type="ECO:0000313" key="18">
    <source>
        <dbReference type="RefSeq" id="XP_002732672.1"/>
    </source>
</evidence>
<dbReference type="Pfam" id="PF03798">
    <property type="entry name" value="TRAM_LAG1_CLN8"/>
    <property type="match status" value="1"/>
</dbReference>
<evidence type="ECO:0000256" key="10">
    <source>
        <dbReference type="PROSITE-ProRule" id="PRU00108"/>
    </source>
</evidence>
<dbReference type="InterPro" id="IPR006634">
    <property type="entry name" value="TLC-dom"/>
</dbReference>
<protein>
    <submittedName>
        <fullName evidence="18">Ceramide synthase 6-like</fullName>
    </submittedName>
</protein>
<feature type="transmembrane region" description="Helical" evidence="14">
    <location>
        <begin position="181"/>
        <end position="198"/>
    </location>
</feature>
<dbReference type="SMART" id="SM00389">
    <property type="entry name" value="HOX"/>
    <property type="match status" value="1"/>
</dbReference>
<feature type="transmembrane region" description="Helical" evidence="14">
    <location>
        <begin position="302"/>
        <end position="327"/>
    </location>
</feature>
<dbReference type="PROSITE" id="PS50922">
    <property type="entry name" value="TLC"/>
    <property type="match status" value="1"/>
</dbReference>
<keyword evidence="6" id="KW-0256">Endoplasmic reticulum</keyword>
<keyword evidence="17" id="KW-1185">Reference proteome</keyword>
<keyword evidence="5 11" id="KW-0812">Transmembrane</keyword>
<feature type="region of interest" description="Disordered" evidence="13">
    <location>
        <begin position="341"/>
        <end position="364"/>
    </location>
</feature>
<keyword evidence="4" id="KW-0808">Transferase</keyword>
<keyword evidence="10 12" id="KW-0371">Homeobox</keyword>
<evidence type="ECO:0000256" key="6">
    <source>
        <dbReference type="ARBA" id="ARBA00022824"/>
    </source>
</evidence>
<evidence type="ECO:0000256" key="2">
    <source>
        <dbReference type="ARBA" id="ARBA00004760"/>
    </source>
</evidence>
<keyword evidence="9 11" id="KW-0472">Membrane</keyword>
<comment type="subcellular location">
    <subcellularLocation>
        <location evidence="1">Endoplasmic reticulum membrane</location>
        <topology evidence="1">Multi-pass membrane protein</topology>
    </subcellularLocation>
    <subcellularLocation>
        <location evidence="10 12">Nucleus</location>
    </subcellularLocation>
</comment>
<keyword evidence="10 12" id="KW-0238">DNA-binding</keyword>
<evidence type="ECO:0000259" key="15">
    <source>
        <dbReference type="PROSITE" id="PS50071"/>
    </source>
</evidence>
<dbReference type="Proteomes" id="UP000694865">
    <property type="component" value="Unplaced"/>
</dbReference>
<dbReference type="PROSITE" id="PS50071">
    <property type="entry name" value="HOMEOBOX_2"/>
    <property type="match status" value="1"/>
</dbReference>
<dbReference type="PANTHER" id="PTHR12560:SF0">
    <property type="entry name" value="LD18904P"/>
    <property type="match status" value="1"/>
</dbReference>
<organism evidence="17 18">
    <name type="scientific">Saccoglossus kowalevskii</name>
    <name type="common">Acorn worm</name>
    <dbReference type="NCBI Taxonomy" id="10224"/>
    <lineage>
        <taxon>Eukaryota</taxon>
        <taxon>Metazoa</taxon>
        <taxon>Hemichordata</taxon>
        <taxon>Enteropneusta</taxon>
        <taxon>Harrimaniidae</taxon>
        <taxon>Saccoglossus</taxon>
    </lineage>
</organism>
<dbReference type="Pfam" id="PF00046">
    <property type="entry name" value="Homeodomain"/>
    <property type="match status" value="1"/>
</dbReference>
<evidence type="ECO:0000313" key="17">
    <source>
        <dbReference type="Proteomes" id="UP000694865"/>
    </source>
</evidence>